<dbReference type="STRING" id="1051891.A0A0C3M7T2"/>
<keyword evidence="3" id="KW-1185">Reference proteome</keyword>
<evidence type="ECO:0000313" key="3">
    <source>
        <dbReference type="Proteomes" id="UP000054248"/>
    </source>
</evidence>
<protein>
    <recommendedName>
        <fullName evidence="1">Protein kinase domain-containing protein</fullName>
    </recommendedName>
</protein>
<dbReference type="InterPro" id="IPR008271">
    <property type="entry name" value="Ser/Thr_kinase_AS"/>
</dbReference>
<dbReference type="SMART" id="SM00220">
    <property type="entry name" value="S_TKc"/>
    <property type="match status" value="1"/>
</dbReference>
<dbReference type="OrthoDB" id="4062651at2759"/>
<feature type="domain" description="Protein kinase" evidence="1">
    <location>
        <begin position="1"/>
        <end position="145"/>
    </location>
</feature>
<dbReference type="InterPro" id="IPR000719">
    <property type="entry name" value="Prot_kinase_dom"/>
</dbReference>
<accession>A0A0C3M7T2</accession>
<dbReference type="SUPFAM" id="SSF56112">
    <property type="entry name" value="Protein kinase-like (PK-like)"/>
    <property type="match status" value="1"/>
</dbReference>
<organism evidence="2 3">
    <name type="scientific">Tulasnella calospora MUT 4182</name>
    <dbReference type="NCBI Taxonomy" id="1051891"/>
    <lineage>
        <taxon>Eukaryota</taxon>
        <taxon>Fungi</taxon>
        <taxon>Dikarya</taxon>
        <taxon>Basidiomycota</taxon>
        <taxon>Agaricomycotina</taxon>
        <taxon>Agaricomycetes</taxon>
        <taxon>Cantharellales</taxon>
        <taxon>Tulasnellaceae</taxon>
        <taxon>Tulasnella</taxon>
    </lineage>
</organism>
<dbReference type="InterPro" id="IPR011009">
    <property type="entry name" value="Kinase-like_dom_sf"/>
</dbReference>
<gene>
    <name evidence="2" type="ORF">M407DRAFT_45537</name>
</gene>
<dbReference type="Proteomes" id="UP000054248">
    <property type="component" value="Unassembled WGS sequence"/>
</dbReference>
<dbReference type="EMBL" id="KN822979">
    <property type="protein sequence ID" value="KIO29742.1"/>
    <property type="molecule type" value="Genomic_DNA"/>
</dbReference>
<evidence type="ECO:0000313" key="2">
    <source>
        <dbReference type="EMBL" id="KIO29742.1"/>
    </source>
</evidence>
<name>A0A0C3M7T2_9AGAM</name>
<reference evidence="3" key="2">
    <citation type="submission" date="2015-01" db="EMBL/GenBank/DDBJ databases">
        <title>Evolutionary Origins and Diversification of the Mycorrhizal Mutualists.</title>
        <authorList>
            <consortium name="DOE Joint Genome Institute"/>
            <consortium name="Mycorrhizal Genomics Consortium"/>
            <person name="Kohler A."/>
            <person name="Kuo A."/>
            <person name="Nagy L.G."/>
            <person name="Floudas D."/>
            <person name="Copeland A."/>
            <person name="Barry K.W."/>
            <person name="Cichocki N."/>
            <person name="Veneault-Fourrey C."/>
            <person name="LaButti K."/>
            <person name="Lindquist E.A."/>
            <person name="Lipzen A."/>
            <person name="Lundell T."/>
            <person name="Morin E."/>
            <person name="Murat C."/>
            <person name="Riley R."/>
            <person name="Ohm R."/>
            <person name="Sun H."/>
            <person name="Tunlid A."/>
            <person name="Henrissat B."/>
            <person name="Grigoriev I.V."/>
            <person name="Hibbett D.S."/>
            <person name="Martin F."/>
        </authorList>
    </citation>
    <scope>NUCLEOTIDE SEQUENCE [LARGE SCALE GENOMIC DNA]</scope>
    <source>
        <strain evidence="3">MUT 4182</strain>
    </source>
</reference>
<dbReference type="Pfam" id="PF07714">
    <property type="entry name" value="PK_Tyr_Ser-Thr"/>
    <property type="match status" value="1"/>
</dbReference>
<dbReference type="GO" id="GO:0005737">
    <property type="term" value="C:cytoplasm"/>
    <property type="evidence" value="ECO:0007669"/>
    <property type="project" value="TreeGrafter"/>
</dbReference>
<evidence type="ECO:0000259" key="1">
    <source>
        <dbReference type="PROSITE" id="PS50011"/>
    </source>
</evidence>
<dbReference type="InterPro" id="IPR050167">
    <property type="entry name" value="Ser_Thr_protein_kinase"/>
</dbReference>
<proteinExistence type="predicted"/>
<reference evidence="2 3" key="1">
    <citation type="submission" date="2014-04" db="EMBL/GenBank/DDBJ databases">
        <authorList>
            <consortium name="DOE Joint Genome Institute"/>
            <person name="Kuo A."/>
            <person name="Girlanda M."/>
            <person name="Perotto S."/>
            <person name="Kohler A."/>
            <person name="Nagy L.G."/>
            <person name="Floudas D."/>
            <person name="Copeland A."/>
            <person name="Barry K.W."/>
            <person name="Cichocki N."/>
            <person name="Veneault-Fourrey C."/>
            <person name="LaButti K."/>
            <person name="Lindquist E.A."/>
            <person name="Lipzen A."/>
            <person name="Lundell T."/>
            <person name="Morin E."/>
            <person name="Murat C."/>
            <person name="Sun H."/>
            <person name="Tunlid A."/>
            <person name="Henrissat B."/>
            <person name="Grigoriev I.V."/>
            <person name="Hibbett D.S."/>
            <person name="Martin F."/>
            <person name="Nordberg H.P."/>
            <person name="Cantor M.N."/>
            <person name="Hua S.X."/>
        </authorList>
    </citation>
    <scope>NUCLEOTIDE SEQUENCE [LARGE SCALE GENOMIC DNA]</scope>
    <source>
        <strain evidence="2 3">MUT 4182</strain>
    </source>
</reference>
<dbReference type="HOGENOM" id="CLU_000288_7_18_1"/>
<dbReference type="PROSITE" id="PS00108">
    <property type="entry name" value="PROTEIN_KINASE_ST"/>
    <property type="match status" value="1"/>
</dbReference>
<dbReference type="GO" id="GO:0007165">
    <property type="term" value="P:signal transduction"/>
    <property type="evidence" value="ECO:0007669"/>
    <property type="project" value="TreeGrafter"/>
</dbReference>
<feature type="non-terminal residue" evidence="2">
    <location>
        <position position="145"/>
    </location>
</feature>
<dbReference type="GO" id="GO:0004672">
    <property type="term" value="F:protein kinase activity"/>
    <property type="evidence" value="ECO:0007669"/>
    <property type="project" value="InterPro"/>
</dbReference>
<sequence length="145" mass="15999">EKEVAIWKDLIHPNLLRFIGICEKDESIYIASPFLRNGTVPQYLSNNPDADRAAFIRDLARGLNYLHQRGIVHGDIKGSNLLVSSSVPVEGVVADFGLAKLVDTQTVTSQQGAGTPRWQSPELMYGGPRTFKSDVYAFGMTVYEA</sequence>
<dbReference type="GO" id="GO:0005524">
    <property type="term" value="F:ATP binding"/>
    <property type="evidence" value="ECO:0007669"/>
    <property type="project" value="InterPro"/>
</dbReference>
<dbReference type="InterPro" id="IPR001245">
    <property type="entry name" value="Ser-Thr/Tyr_kinase_cat_dom"/>
</dbReference>
<feature type="non-terminal residue" evidence="2">
    <location>
        <position position="1"/>
    </location>
</feature>
<dbReference type="PANTHER" id="PTHR23257">
    <property type="entry name" value="SERINE-THREONINE PROTEIN KINASE"/>
    <property type="match status" value="1"/>
</dbReference>
<dbReference type="PROSITE" id="PS50011">
    <property type="entry name" value="PROTEIN_KINASE_DOM"/>
    <property type="match status" value="1"/>
</dbReference>
<dbReference type="Gene3D" id="1.10.510.10">
    <property type="entry name" value="Transferase(Phosphotransferase) domain 1"/>
    <property type="match status" value="1"/>
</dbReference>
<dbReference type="AlphaFoldDB" id="A0A0C3M7T2"/>